<evidence type="ECO:0000313" key="3">
    <source>
        <dbReference type="EMBL" id="MCJ2182834.1"/>
    </source>
</evidence>
<dbReference type="PANTHER" id="PTHR35562">
    <property type="entry name" value="DNA ENDONUCLEASE SMRA-RELATED"/>
    <property type="match status" value="1"/>
</dbReference>
<comment type="caution">
    <text evidence="3">The sequence shown here is derived from an EMBL/GenBank/DDBJ whole genome shotgun (WGS) entry which is preliminary data.</text>
</comment>
<evidence type="ECO:0000256" key="1">
    <source>
        <dbReference type="SAM" id="MobiDB-lite"/>
    </source>
</evidence>
<dbReference type="SUPFAM" id="SSF160443">
    <property type="entry name" value="SMR domain-like"/>
    <property type="match status" value="1"/>
</dbReference>
<dbReference type="Gene3D" id="3.30.1370.110">
    <property type="match status" value="1"/>
</dbReference>
<dbReference type="Proteomes" id="UP001162881">
    <property type="component" value="Unassembled WGS sequence"/>
</dbReference>
<dbReference type="InterPro" id="IPR036063">
    <property type="entry name" value="Smr_dom_sf"/>
</dbReference>
<evidence type="ECO:0000259" key="2">
    <source>
        <dbReference type="Pfam" id="PF01713"/>
    </source>
</evidence>
<dbReference type="InterPro" id="IPR002625">
    <property type="entry name" value="Smr_dom"/>
</dbReference>
<proteinExistence type="predicted"/>
<protein>
    <submittedName>
        <fullName evidence="3">Smr/MutS family protein</fullName>
    </submittedName>
</protein>
<dbReference type="PANTHER" id="PTHR35562:SF2">
    <property type="entry name" value="DNA ENDONUCLEASE SMRA-RELATED"/>
    <property type="match status" value="1"/>
</dbReference>
<accession>A0ABT0BDG4</accession>
<organism evidence="3 4">
    <name type="scientific">Novosphingobium organovorum</name>
    <dbReference type="NCBI Taxonomy" id="2930092"/>
    <lineage>
        <taxon>Bacteria</taxon>
        <taxon>Pseudomonadati</taxon>
        <taxon>Pseudomonadota</taxon>
        <taxon>Alphaproteobacteria</taxon>
        <taxon>Sphingomonadales</taxon>
        <taxon>Sphingomonadaceae</taxon>
        <taxon>Novosphingobium</taxon>
    </lineage>
</organism>
<name>A0ABT0BDG4_9SPHN</name>
<dbReference type="Pfam" id="PF01713">
    <property type="entry name" value="Smr"/>
    <property type="match status" value="1"/>
</dbReference>
<sequence>MKTMGRRLSEEEKRVWDQLSRTITPLAPKGRRPIGAPGAAVPSAPATAGKGEVKPEAVAATGKKVRGRVPPALPPKPAAAPAPKGPDQLHLDGSWEKRIAKGTLVPDFSLDLHGSNLDLAWRRLMDGLAQGKAMGARVILVVTGRPRPVDAMDRGESRGAIRAKIKDWLTVSEHAHDIVAIRGAHRRHGGAGALYIVLKRRR</sequence>
<keyword evidence="4" id="KW-1185">Reference proteome</keyword>
<feature type="domain" description="Smr" evidence="2">
    <location>
        <begin position="110"/>
        <end position="199"/>
    </location>
</feature>
<gene>
    <name evidence="3" type="ORF">MTR62_09035</name>
</gene>
<evidence type="ECO:0000313" key="4">
    <source>
        <dbReference type="Proteomes" id="UP001162881"/>
    </source>
</evidence>
<reference evidence="3" key="1">
    <citation type="submission" date="2022-03" db="EMBL/GenBank/DDBJ databases">
        <title>Identification of a novel bacterium isolated from mangrove sediments.</title>
        <authorList>
            <person name="Pan X."/>
        </authorList>
    </citation>
    <scope>NUCLEOTIDE SEQUENCE</scope>
    <source>
        <strain evidence="3">B1949</strain>
    </source>
</reference>
<feature type="compositionally biased region" description="Low complexity" evidence="1">
    <location>
        <begin position="35"/>
        <end position="49"/>
    </location>
</feature>
<dbReference type="EMBL" id="JALHLF010000026">
    <property type="protein sequence ID" value="MCJ2182834.1"/>
    <property type="molecule type" value="Genomic_DNA"/>
</dbReference>
<feature type="compositionally biased region" description="Pro residues" evidence="1">
    <location>
        <begin position="71"/>
        <end position="84"/>
    </location>
</feature>
<feature type="region of interest" description="Disordered" evidence="1">
    <location>
        <begin position="21"/>
        <end position="88"/>
    </location>
</feature>